<dbReference type="Pfam" id="PF00319">
    <property type="entry name" value="SRF-TF"/>
    <property type="match status" value="1"/>
</dbReference>
<dbReference type="PROSITE" id="PS50066">
    <property type="entry name" value="MADS_BOX_2"/>
    <property type="match status" value="1"/>
</dbReference>
<evidence type="ECO:0000313" key="8">
    <source>
        <dbReference type="EMBL" id="XCN28601.1"/>
    </source>
</evidence>
<dbReference type="EMBL" id="PP976975">
    <property type="protein sequence ID" value="XCN28601.1"/>
    <property type="molecule type" value="mRNA"/>
</dbReference>
<evidence type="ECO:0000256" key="3">
    <source>
        <dbReference type="ARBA" id="ARBA00023125"/>
    </source>
</evidence>
<evidence type="ECO:0000256" key="4">
    <source>
        <dbReference type="ARBA" id="ARBA00023163"/>
    </source>
</evidence>
<comment type="subcellular location">
    <subcellularLocation>
        <location evidence="1">Nucleus</location>
    </subcellularLocation>
</comment>
<accession>A0AAU8L0A7</accession>
<dbReference type="PRINTS" id="PR00404">
    <property type="entry name" value="MADSDOMAIN"/>
</dbReference>
<dbReference type="SUPFAM" id="SSF55455">
    <property type="entry name" value="SRF-like"/>
    <property type="match status" value="1"/>
</dbReference>
<feature type="compositionally biased region" description="Polar residues" evidence="6">
    <location>
        <begin position="1"/>
        <end position="24"/>
    </location>
</feature>
<dbReference type="CDD" id="cd00266">
    <property type="entry name" value="MADS_SRF_like"/>
    <property type="match status" value="1"/>
</dbReference>
<feature type="domain" description="MADS-box" evidence="7">
    <location>
        <begin position="118"/>
        <end position="178"/>
    </location>
</feature>
<dbReference type="InterPro" id="IPR033897">
    <property type="entry name" value="SRF-like_MADS-box"/>
</dbReference>
<evidence type="ECO:0000256" key="5">
    <source>
        <dbReference type="ARBA" id="ARBA00023242"/>
    </source>
</evidence>
<feature type="region of interest" description="Disordered" evidence="6">
    <location>
        <begin position="1"/>
        <end position="25"/>
    </location>
</feature>
<organism evidence="8">
    <name type="scientific">Halisarca dujardinii</name>
    <name type="common">Dujardin's slime sponge</name>
    <dbReference type="NCBI Taxonomy" id="2583056"/>
    <lineage>
        <taxon>Eukaryota</taxon>
        <taxon>Metazoa</taxon>
        <taxon>Porifera</taxon>
        <taxon>Demospongiae</taxon>
        <taxon>Verongimorpha</taxon>
        <taxon>Chondrillida</taxon>
        <taxon>Halisarcidae</taxon>
        <taxon>Halisarca</taxon>
    </lineage>
</organism>
<protein>
    <submittedName>
        <fullName evidence="8">SRF</fullName>
    </submittedName>
</protein>
<keyword evidence="4" id="KW-0804">Transcription</keyword>
<feature type="compositionally biased region" description="Polar residues" evidence="6">
    <location>
        <begin position="285"/>
        <end position="305"/>
    </location>
</feature>
<dbReference type="AlphaFoldDB" id="A0AAU8L0A7"/>
<dbReference type="InterPro" id="IPR002100">
    <property type="entry name" value="TF_MADSbox"/>
</dbReference>
<keyword evidence="3" id="KW-0238">DNA-binding</keyword>
<keyword evidence="5" id="KW-0539">Nucleus</keyword>
<proteinExistence type="evidence at transcript level"/>
<evidence type="ECO:0000259" key="7">
    <source>
        <dbReference type="PROSITE" id="PS50066"/>
    </source>
</evidence>
<evidence type="ECO:0000256" key="6">
    <source>
        <dbReference type="SAM" id="MobiDB-lite"/>
    </source>
</evidence>
<name>A0AAU8L0A7_HALDU</name>
<evidence type="ECO:0000256" key="1">
    <source>
        <dbReference type="ARBA" id="ARBA00004123"/>
    </source>
</evidence>
<dbReference type="PROSITE" id="PS00350">
    <property type="entry name" value="MADS_BOX_1"/>
    <property type="match status" value="1"/>
</dbReference>
<dbReference type="GO" id="GO:0000981">
    <property type="term" value="F:DNA-binding transcription factor activity, RNA polymerase II-specific"/>
    <property type="evidence" value="ECO:0007669"/>
    <property type="project" value="InterPro"/>
</dbReference>
<feature type="compositionally biased region" description="Polar residues" evidence="6">
    <location>
        <begin position="395"/>
        <end position="418"/>
    </location>
</feature>
<dbReference type="PANTHER" id="PTHR48019">
    <property type="entry name" value="SERUM RESPONSE FACTOR HOMOLOG"/>
    <property type="match status" value="1"/>
</dbReference>
<evidence type="ECO:0000256" key="2">
    <source>
        <dbReference type="ARBA" id="ARBA00023015"/>
    </source>
</evidence>
<dbReference type="GO" id="GO:0005634">
    <property type="term" value="C:nucleus"/>
    <property type="evidence" value="ECO:0007669"/>
    <property type="project" value="UniProtKB-SubCell"/>
</dbReference>
<dbReference type="GO" id="GO:0000987">
    <property type="term" value="F:cis-regulatory region sequence-specific DNA binding"/>
    <property type="evidence" value="ECO:0007669"/>
    <property type="project" value="InterPro"/>
</dbReference>
<dbReference type="InterPro" id="IPR050142">
    <property type="entry name" value="MADS-box/MEF2_TF"/>
</dbReference>
<keyword evidence="2" id="KW-0805">Transcription regulation</keyword>
<dbReference type="GO" id="GO:0045944">
    <property type="term" value="P:positive regulation of transcription by RNA polymerase II"/>
    <property type="evidence" value="ECO:0007669"/>
    <property type="project" value="InterPro"/>
</dbReference>
<dbReference type="FunFam" id="3.40.1810.10:FF:000002">
    <property type="entry name" value="Serum response factor b"/>
    <property type="match status" value="1"/>
</dbReference>
<dbReference type="GO" id="GO:0046983">
    <property type="term" value="F:protein dimerization activity"/>
    <property type="evidence" value="ECO:0007669"/>
    <property type="project" value="InterPro"/>
</dbReference>
<dbReference type="InterPro" id="IPR036879">
    <property type="entry name" value="TF_MADSbox_sf"/>
</dbReference>
<feature type="region of interest" description="Disordered" evidence="6">
    <location>
        <begin position="285"/>
        <end position="431"/>
    </location>
</feature>
<reference evidence="8" key="1">
    <citation type="submission" date="2024-07" db="EMBL/GenBank/DDBJ databases">
        <authorList>
            <person name="Mikhailov K."/>
            <person name="Kravchuk O."/>
            <person name="Lyupina Y."/>
        </authorList>
    </citation>
    <scope>NUCLEOTIDE SEQUENCE</scope>
</reference>
<sequence length="431" mass="47163">MTQPRPSTSNISTGLVSESITAGSNPPPLSFVNALPPSISFPTITAQHLNVARNMLGQTPQVIDPSLQFSSINSLVDQLNPPPAKQPRMEAPQIAQDADAYDTYDDDDDSKPGSKKTRGRVRIKMEYIQNKLRRYTTFSKRKSGIMKKAYELATLTGTQVMLLVASETGHVYTFATPKLQPMITSESGKALIQTCLNSPDPPFRQDQQGDNIRFSQQGFEETELSYPAMQDIISPKGMMQEVPVTTMSMPTHGAVLGPVVRVPFGMQLQSQHQLPISQGNNMLFGQQFIPSNSAPSHSTMVSSQPSSPPRHVGSPIMTAHSPPTMHRMSPSHTPYSQPSPMPSQPHMTVEDAGSPPSHMAGSPLRQGSPHHFPQEHLLPPLESYDAHHSPHGSPLRQQNYSPMTSSRNPSPVYSNHGSPSHIPMGHPMPRM</sequence>
<dbReference type="Gene3D" id="3.40.1810.10">
    <property type="entry name" value="Transcription factor, MADS-box"/>
    <property type="match status" value="1"/>
</dbReference>
<dbReference type="SMART" id="SM00432">
    <property type="entry name" value="MADS"/>
    <property type="match status" value="1"/>
</dbReference>